<dbReference type="AlphaFoldDB" id="A0A6C8YGX4"/>
<dbReference type="Proteomes" id="UP000885342">
    <property type="component" value="Unassembled WGS sequence"/>
</dbReference>
<dbReference type="PROSITE" id="PS51257">
    <property type="entry name" value="PROKAR_LIPOPROTEIN"/>
    <property type="match status" value="1"/>
</dbReference>
<evidence type="ECO:0000313" key="1">
    <source>
        <dbReference type="EMBL" id="MII81115.1"/>
    </source>
</evidence>
<sequence length="271" mass="30202">MNNKSLLLLFISSFLLTGCSKSPIDAKKTRSSVQRTAMSATSQLTDQDVFGNELTLEISEEDIQNAVEEAQGQFSIPLNSAIVLVKSGSNAPDMMMQQEMQHYYQVSTFSGIPVARKKHAVQPVKSVKQAVSDTIEDYAEDKSTVINANYMQALRYIAAKGRHKAIVVYWEDLEAGKYNSITKEIAWKKYNGEKLSGLSLRYLIRFALVDVATGEWATYSPVNTEVMAVPLSGKTDDKKDMTGQEIAELKKKTFKMVVEDLANRYSKKTDG</sequence>
<name>A0A6C8YGX4_SALER</name>
<dbReference type="Pfam" id="PF25851">
    <property type="entry name" value="YafT"/>
    <property type="match status" value="1"/>
</dbReference>
<proteinExistence type="predicted"/>
<organism evidence="1">
    <name type="scientific">Salmonella enterica subsp. salamae</name>
    <dbReference type="NCBI Taxonomy" id="59202"/>
    <lineage>
        <taxon>Bacteria</taxon>
        <taxon>Pseudomonadati</taxon>
        <taxon>Pseudomonadota</taxon>
        <taxon>Gammaproteobacteria</taxon>
        <taxon>Enterobacterales</taxon>
        <taxon>Enterobacteriaceae</taxon>
        <taxon>Salmonella</taxon>
    </lineage>
</organism>
<protein>
    <recommendedName>
        <fullName evidence="2">Lipoprotein</fullName>
    </recommendedName>
</protein>
<gene>
    <name evidence="1" type="ORF">AIF45_19010</name>
</gene>
<evidence type="ECO:0008006" key="2">
    <source>
        <dbReference type="Google" id="ProtNLM"/>
    </source>
</evidence>
<accession>A0A6C8YGX4</accession>
<reference evidence="1" key="1">
    <citation type="submission" date="2018-08" db="EMBL/GenBank/DDBJ databases">
        <authorList>
            <consortium name="GenomeTrakr network: Whole genome sequencing for foodborne pathogen traceback"/>
        </authorList>
    </citation>
    <scope>NUCLEOTIDE SEQUENCE [LARGE SCALE GENOMIC DNA]</scope>
    <source>
        <strain evidence="1">FDA00003943</strain>
    </source>
</reference>
<dbReference type="InterPro" id="IPR058961">
    <property type="entry name" value="YafT"/>
</dbReference>
<dbReference type="EMBL" id="RSKH01000014">
    <property type="protein sequence ID" value="MII81115.1"/>
    <property type="molecule type" value="Genomic_DNA"/>
</dbReference>
<comment type="caution">
    <text evidence="1">The sequence shown here is derived from an EMBL/GenBank/DDBJ whole genome shotgun (WGS) entry which is preliminary data.</text>
</comment>